<proteinExistence type="predicted"/>
<protein>
    <submittedName>
        <fullName evidence="1">AAA family ATPase</fullName>
    </submittedName>
</protein>
<reference evidence="1 2" key="1">
    <citation type="submission" date="2019-07" db="EMBL/GenBank/DDBJ databases">
        <title>Novel species isolated from glacier.</title>
        <authorList>
            <person name="Liu Q."/>
            <person name="Xin Y.-H."/>
        </authorList>
    </citation>
    <scope>NUCLEOTIDE SEQUENCE [LARGE SCALE GENOMIC DNA]</scope>
    <source>
        <strain evidence="1 2">LB1R16</strain>
    </source>
</reference>
<keyword evidence="2" id="KW-1185">Reference proteome</keyword>
<accession>A0A552UJ22</accession>
<dbReference type="AlphaFoldDB" id="A0A552UJ22"/>
<sequence>MTAGAGRAHIIVLGNEKGGSGKSTTAVHVAVALAHAGFSVGAVDLDARQATVARYLENRANFAKKSGIELPSPQVAVIKDGEGDVDALTDQLLEWRGLDFVVVDTPGRDSPMARAALSKADTLITPMNDSFVDFDLIGQVDPDTFKVKRPSFYSELIWDARKARGRVDGGTVDWVVLRNRLSSLDARNMRRMASALAELSKRVGFRVAPGLSERVIFRELFPRGLTLLDVGALEDFSLSHVAARAELRALVGALKLPGWAE</sequence>
<comment type="caution">
    <text evidence="1">The sequence shown here is derived from an EMBL/GenBank/DDBJ whole genome shotgun (WGS) entry which is preliminary data.</text>
</comment>
<dbReference type="InterPro" id="IPR027417">
    <property type="entry name" value="P-loop_NTPase"/>
</dbReference>
<dbReference type="RefSeq" id="WP_144236929.1">
    <property type="nucleotide sequence ID" value="NZ_VJWA01000001.1"/>
</dbReference>
<evidence type="ECO:0000313" key="2">
    <source>
        <dbReference type="Proteomes" id="UP000317894"/>
    </source>
</evidence>
<dbReference type="OrthoDB" id="13869at2"/>
<dbReference type="SUPFAM" id="SSF52540">
    <property type="entry name" value="P-loop containing nucleoside triphosphate hydrolases"/>
    <property type="match status" value="1"/>
</dbReference>
<dbReference type="PANTHER" id="PTHR13696:SF96">
    <property type="entry name" value="COBQ_COBB_MIND_PARA NUCLEOTIDE BINDING DOMAIN-CONTAINING PROTEIN"/>
    <property type="match status" value="1"/>
</dbReference>
<dbReference type="InterPro" id="IPR050678">
    <property type="entry name" value="DNA_Partitioning_ATPase"/>
</dbReference>
<organism evidence="1 2">
    <name type="scientific">Glacieibacterium frigidum</name>
    <dbReference type="NCBI Taxonomy" id="2593303"/>
    <lineage>
        <taxon>Bacteria</taxon>
        <taxon>Pseudomonadati</taxon>
        <taxon>Pseudomonadota</taxon>
        <taxon>Alphaproteobacteria</taxon>
        <taxon>Sphingomonadales</taxon>
        <taxon>Sphingosinicellaceae</taxon>
        <taxon>Glacieibacterium</taxon>
    </lineage>
</organism>
<dbReference type="CDD" id="cd02042">
    <property type="entry name" value="ParAB_family"/>
    <property type="match status" value="1"/>
</dbReference>
<dbReference type="Proteomes" id="UP000317894">
    <property type="component" value="Unassembled WGS sequence"/>
</dbReference>
<dbReference type="Gene3D" id="3.40.50.300">
    <property type="entry name" value="P-loop containing nucleotide triphosphate hydrolases"/>
    <property type="match status" value="1"/>
</dbReference>
<evidence type="ECO:0000313" key="1">
    <source>
        <dbReference type="EMBL" id="TRW18236.1"/>
    </source>
</evidence>
<dbReference type="PANTHER" id="PTHR13696">
    <property type="entry name" value="P-LOOP CONTAINING NUCLEOSIDE TRIPHOSPHATE HYDROLASE"/>
    <property type="match status" value="1"/>
</dbReference>
<name>A0A552UJ22_9SPHN</name>
<dbReference type="EMBL" id="VJWA01000001">
    <property type="protein sequence ID" value="TRW18236.1"/>
    <property type="molecule type" value="Genomic_DNA"/>
</dbReference>
<gene>
    <name evidence="1" type="ORF">FMM06_09100</name>
</gene>
<dbReference type="Pfam" id="PF09140">
    <property type="entry name" value="MipZ"/>
    <property type="match status" value="1"/>
</dbReference>
<dbReference type="InterPro" id="IPR015223">
    <property type="entry name" value="MipZ"/>
</dbReference>